<dbReference type="RefSeq" id="WP_124316780.1">
    <property type="nucleotide sequence ID" value="NZ_AP028155.1"/>
</dbReference>
<evidence type="ECO:0000313" key="4">
    <source>
        <dbReference type="EMBL" id="MBB4026044.1"/>
    </source>
</evidence>
<keyword evidence="5" id="KW-1185">Reference proteome</keyword>
<organism evidence="4 5">
    <name type="scientific">Butyricimonas faecihominis</name>
    <dbReference type="NCBI Taxonomy" id="1472416"/>
    <lineage>
        <taxon>Bacteria</taxon>
        <taxon>Pseudomonadati</taxon>
        <taxon>Bacteroidota</taxon>
        <taxon>Bacteroidia</taxon>
        <taxon>Bacteroidales</taxon>
        <taxon>Odoribacteraceae</taxon>
        <taxon>Butyricimonas</taxon>
    </lineage>
</organism>
<dbReference type="PROSITE" id="PS00194">
    <property type="entry name" value="THIOREDOXIN_1"/>
    <property type="match status" value="1"/>
</dbReference>
<dbReference type="Proteomes" id="UP000546007">
    <property type="component" value="Unassembled WGS sequence"/>
</dbReference>
<dbReference type="GO" id="GO:0045454">
    <property type="term" value="P:cell redox homeostasis"/>
    <property type="evidence" value="ECO:0007669"/>
    <property type="project" value="TreeGrafter"/>
</dbReference>
<proteinExistence type="predicted"/>
<dbReference type="InterPro" id="IPR036249">
    <property type="entry name" value="Thioredoxin-like_sf"/>
</dbReference>
<dbReference type="CDD" id="cd02947">
    <property type="entry name" value="TRX_family"/>
    <property type="match status" value="1"/>
</dbReference>
<dbReference type="OrthoDB" id="1099736at2"/>
<evidence type="ECO:0000259" key="3">
    <source>
        <dbReference type="PROSITE" id="PS51352"/>
    </source>
</evidence>
<feature type="signal peptide" evidence="2">
    <location>
        <begin position="1"/>
        <end position="19"/>
    </location>
</feature>
<evidence type="ECO:0000256" key="2">
    <source>
        <dbReference type="SAM" id="SignalP"/>
    </source>
</evidence>
<gene>
    <name evidence="4" type="ORF">GGR14_001834</name>
</gene>
<dbReference type="InterPro" id="IPR017937">
    <property type="entry name" value="Thioredoxin_CS"/>
</dbReference>
<keyword evidence="1" id="KW-0676">Redox-active center</keyword>
<dbReference type="Gene3D" id="3.40.30.10">
    <property type="entry name" value="Glutaredoxin"/>
    <property type="match status" value="1"/>
</dbReference>
<dbReference type="InterPro" id="IPR013766">
    <property type="entry name" value="Thioredoxin_domain"/>
</dbReference>
<dbReference type="GeneID" id="93102547"/>
<name>A0A7W6MYI5_9BACT</name>
<feature type="chain" id="PRO_5031398938" evidence="2">
    <location>
        <begin position="20"/>
        <end position="368"/>
    </location>
</feature>
<evidence type="ECO:0000256" key="1">
    <source>
        <dbReference type="ARBA" id="ARBA00023284"/>
    </source>
</evidence>
<dbReference type="PROSITE" id="PS51352">
    <property type="entry name" value="THIOREDOXIN_2"/>
    <property type="match status" value="1"/>
</dbReference>
<dbReference type="AlphaFoldDB" id="A0A7W6MYI5"/>
<sequence length="368" mass="42429">MKKIILFLSVSLFTFSLMAQTNFRNLAYKEALAAAKTEKKLVFIDFYTSWCGPCKMMMNNVFPMKNVGDYLNAKFVCIKIDAEKGEGPELAKRYQVKAYPTFIAITPDEKILMTKVGGTMDGNAFIGSIDRLIDPNKTPERMRQRYESGERTAALISAYAGMKMEEVYKNRQPDMAKKDEAFKIVQDYFNGLQDKERLAEENLFIYTTYTGNTTDAIAQYMIANRDRFVPAIKSDISDRIRELYRMDVLNYLSAQVPFDQEQYDIMKKGITDLGLNKDGRYTTAFRFIESYSKGDLDAFMTLCEKEYDKLNEDFQSFLMYNFANLFVNADEAVKKRAAKFIRHSFLNMDATMIVFVAQQLMQLEGKGH</sequence>
<dbReference type="SUPFAM" id="SSF52833">
    <property type="entry name" value="Thioredoxin-like"/>
    <property type="match status" value="1"/>
</dbReference>
<dbReference type="PANTHER" id="PTHR43601">
    <property type="entry name" value="THIOREDOXIN, MITOCHONDRIAL"/>
    <property type="match status" value="1"/>
</dbReference>
<feature type="domain" description="Thioredoxin" evidence="3">
    <location>
        <begin position="6"/>
        <end position="165"/>
    </location>
</feature>
<evidence type="ECO:0000313" key="5">
    <source>
        <dbReference type="Proteomes" id="UP000546007"/>
    </source>
</evidence>
<keyword evidence="2" id="KW-0732">Signal</keyword>
<comment type="caution">
    <text evidence="4">The sequence shown here is derived from an EMBL/GenBank/DDBJ whole genome shotgun (WGS) entry which is preliminary data.</text>
</comment>
<reference evidence="4 5" key="1">
    <citation type="submission" date="2020-08" db="EMBL/GenBank/DDBJ databases">
        <title>Genomic Encyclopedia of Type Strains, Phase IV (KMG-IV): sequencing the most valuable type-strain genomes for metagenomic binning, comparative biology and taxonomic classification.</title>
        <authorList>
            <person name="Goeker M."/>
        </authorList>
    </citation>
    <scope>NUCLEOTIDE SEQUENCE [LARGE SCALE GENOMIC DNA]</scope>
    <source>
        <strain evidence="4 5">DSM 105721</strain>
    </source>
</reference>
<accession>A0A7W6MYI5</accession>
<dbReference type="Pfam" id="PF00085">
    <property type="entry name" value="Thioredoxin"/>
    <property type="match status" value="1"/>
</dbReference>
<protein>
    <submittedName>
        <fullName evidence="4">Thiol-disulfide isomerase/thioredoxin</fullName>
    </submittedName>
</protein>
<keyword evidence="4" id="KW-0413">Isomerase</keyword>
<dbReference type="GO" id="GO:0016853">
    <property type="term" value="F:isomerase activity"/>
    <property type="evidence" value="ECO:0007669"/>
    <property type="project" value="UniProtKB-KW"/>
</dbReference>
<dbReference type="PANTHER" id="PTHR43601:SF3">
    <property type="entry name" value="THIOREDOXIN, MITOCHONDRIAL"/>
    <property type="match status" value="1"/>
</dbReference>
<dbReference type="EMBL" id="JACIES010000004">
    <property type="protein sequence ID" value="MBB4026044.1"/>
    <property type="molecule type" value="Genomic_DNA"/>
</dbReference>